<name>A0A5B7U1Z2_9FLAO</name>
<evidence type="ECO:0000313" key="2">
    <source>
        <dbReference type="Proteomes" id="UP000306229"/>
    </source>
</evidence>
<evidence type="ECO:0000313" key="1">
    <source>
        <dbReference type="EMBL" id="QCX40952.1"/>
    </source>
</evidence>
<proteinExistence type="predicted"/>
<dbReference type="AlphaFoldDB" id="A0A5B7U1Z2"/>
<accession>A0A5B7U1Z2</accession>
<dbReference type="OrthoDB" id="1094459at2"/>
<gene>
    <name evidence="1" type="ORF">FF125_21800</name>
</gene>
<organism evidence="1 2">
    <name type="scientific">Aureibaculum algae</name>
    <dbReference type="NCBI Taxonomy" id="2584122"/>
    <lineage>
        <taxon>Bacteria</taxon>
        <taxon>Pseudomonadati</taxon>
        <taxon>Bacteroidota</taxon>
        <taxon>Flavobacteriia</taxon>
        <taxon>Flavobacteriales</taxon>
        <taxon>Flavobacteriaceae</taxon>
        <taxon>Aureibaculum</taxon>
    </lineage>
</organism>
<reference evidence="1 2" key="1">
    <citation type="submission" date="2019-05" db="EMBL/GenBank/DDBJ databases">
        <title>Algicella ahnfeltiae gen. nov., sp. nov., a novel marine bacterium of the family Flavobacteriaceae isolated from a red alga.</title>
        <authorList>
            <person name="Nedashkovskaya O.I."/>
            <person name="Kukhlevskiy A.D."/>
            <person name="Kim S.-G."/>
            <person name="Zhukova N.V."/>
            <person name="Mikhailov V.V."/>
        </authorList>
    </citation>
    <scope>NUCLEOTIDE SEQUENCE [LARGE SCALE GENOMIC DNA]</scope>
    <source>
        <strain evidence="1 2">10Alg115</strain>
    </source>
</reference>
<sequence length="372" mass="43154">MKQSLHIVSFDVPFPPNYGGVIDVFYKIKALSELNIDIYLHVFEFGRGRPENLKKYCKHIYYYKRNTVVSSVFSTIPFRAKSRYNNVLLENLKNSNAPILFEGLHTTVPLLKNTFANRITLVRAHNIEHEYLNGLAKSEKNIFKKIFFKLEAIKLKAYEKILDKADNILTISPQEQSYFNTKFKNKAVYIPAFHKNNNIKHLSEKGDYILYYGDLRIADNIKSALFLIAAFKEINYPIIFASSFINKDISKKIKLHSNMKFVVIKDGDHLDLLLEKAHINVLPTFQKTGIKLKLINALFNGRFCLVNIDMVESTGLQDLCEIANTKQQFIEKTNQLMGKRFSIKEFEKRKKSKHLKTFNTKENAQKIIDLIS</sequence>
<dbReference type="EMBL" id="CP040749">
    <property type="protein sequence ID" value="QCX40952.1"/>
    <property type="molecule type" value="Genomic_DNA"/>
</dbReference>
<keyword evidence="2" id="KW-1185">Reference proteome</keyword>
<dbReference type="Proteomes" id="UP000306229">
    <property type="component" value="Chromosome"/>
</dbReference>
<dbReference type="RefSeq" id="WP_138952334.1">
    <property type="nucleotide sequence ID" value="NZ_CP040749.1"/>
</dbReference>
<dbReference type="SUPFAM" id="SSF53756">
    <property type="entry name" value="UDP-Glycosyltransferase/glycogen phosphorylase"/>
    <property type="match status" value="1"/>
</dbReference>
<protein>
    <recommendedName>
        <fullName evidence="3">Glycosyltransferase</fullName>
    </recommendedName>
</protein>
<evidence type="ECO:0008006" key="3">
    <source>
        <dbReference type="Google" id="ProtNLM"/>
    </source>
</evidence>
<dbReference type="KEGG" id="fbe:FF125_21800"/>